<dbReference type="EMBL" id="LAZR01051901">
    <property type="protein sequence ID" value="KKK84150.1"/>
    <property type="molecule type" value="Genomic_DNA"/>
</dbReference>
<organism evidence="1">
    <name type="scientific">marine sediment metagenome</name>
    <dbReference type="NCBI Taxonomy" id="412755"/>
    <lineage>
        <taxon>unclassified sequences</taxon>
        <taxon>metagenomes</taxon>
        <taxon>ecological metagenomes</taxon>
    </lineage>
</organism>
<evidence type="ECO:0000313" key="1">
    <source>
        <dbReference type="EMBL" id="KKK84150.1"/>
    </source>
</evidence>
<gene>
    <name evidence="1" type="ORF">LCGC14_2786250</name>
</gene>
<sequence>MTKKHIGTFETCPSCLRYIRLGDELDDPKGYASTTRRLHRAAINRRIMDQVYTDLGMVKVRGALGGTYYE</sequence>
<name>A0A0F8ZDX4_9ZZZZ</name>
<proteinExistence type="predicted"/>
<accession>A0A0F8ZDX4</accession>
<comment type="caution">
    <text evidence="1">The sequence shown here is derived from an EMBL/GenBank/DDBJ whole genome shotgun (WGS) entry which is preliminary data.</text>
</comment>
<dbReference type="AlphaFoldDB" id="A0A0F8ZDX4"/>
<reference evidence="1" key="1">
    <citation type="journal article" date="2015" name="Nature">
        <title>Complex archaea that bridge the gap between prokaryotes and eukaryotes.</title>
        <authorList>
            <person name="Spang A."/>
            <person name="Saw J.H."/>
            <person name="Jorgensen S.L."/>
            <person name="Zaremba-Niedzwiedzka K."/>
            <person name="Martijn J."/>
            <person name="Lind A.E."/>
            <person name="van Eijk R."/>
            <person name="Schleper C."/>
            <person name="Guy L."/>
            <person name="Ettema T.J."/>
        </authorList>
    </citation>
    <scope>NUCLEOTIDE SEQUENCE</scope>
</reference>
<protein>
    <submittedName>
        <fullName evidence="1">Uncharacterized protein</fullName>
    </submittedName>
</protein>